<gene>
    <name evidence="2" type="ORF">AUC71_15005</name>
</gene>
<dbReference type="AlphaFoldDB" id="A0A1E3W9Q5"/>
<dbReference type="PANTHER" id="PTHR30443">
    <property type="entry name" value="INNER MEMBRANE PROTEIN"/>
    <property type="match status" value="1"/>
</dbReference>
<proteinExistence type="predicted"/>
<dbReference type="GO" id="GO:0016776">
    <property type="term" value="F:phosphotransferase activity, phosphate group as acceptor"/>
    <property type="evidence" value="ECO:0007669"/>
    <property type="project" value="TreeGrafter"/>
</dbReference>
<evidence type="ECO:0000313" key="2">
    <source>
        <dbReference type="EMBL" id="ODS02501.1"/>
    </source>
</evidence>
<protein>
    <recommendedName>
        <fullName evidence="1">Sulfatase N-terminal domain-containing protein</fullName>
    </recommendedName>
</protein>
<dbReference type="GO" id="GO:0005886">
    <property type="term" value="C:plasma membrane"/>
    <property type="evidence" value="ECO:0007669"/>
    <property type="project" value="UniProtKB-SubCell"/>
</dbReference>
<dbReference type="Pfam" id="PF00884">
    <property type="entry name" value="Sulfatase"/>
    <property type="match status" value="1"/>
</dbReference>
<dbReference type="InterPro" id="IPR017850">
    <property type="entry name" value="Alkaline_phosphatase_core_sf"/>
</dbReference>
<name>A0A1E3W9Q5_9HYPH</name>
<keyword evidence="3" id="KW-1185">Reference proteome</keyword>
<dbReference type="OrthoDB" id="9795675at2"/>
<sequence length="99" mass="11416">MFETAMLYVSDHGESLGENGLYLHGLPYFLAPDAQKHVPFVLWFGRNFDQQSLSDIQQKRAQRLSHDNIFSTLLGLFEIQTAAYDPKMDILDHTHPGHW</sequence>
<reference evidence="2 3" key="1">
    <citation type="journal article" date="2016" name="Environ. Microbiol.">
        <title>New Methyloceanibacter diversity from North Sea sediments includes methanotroph containing solely the soluble methane monooxygenase.</title>
        <authorList>
            <person name="Vekeman B."/>
            <person name="Kerckhof F.M."/>
            <person name="Cremers G."/>
            <person name="de Vos P."/>
            <person name="Vandamme P."/>
            <person name="Boon N."/>
            <person name="Op den Camp H.J."/>
            <person name="Heylen K."/>
        </authorList>
    </citation>
    <scope>NUCLEOTIDE SEQUENCE [LARGE SCALE GENOMIC DNA]</scope>
    <source>
        <strain evidence="2 3">R-67177</strain>
    </source>
</reference>
<accession>A0A1E3W9Q5</accession>
<evidence type="ECO:0000313" key="3">
    <source>
        <dbReference type="Proteomes" id="UP000095042"/>
    </source>
</evidence>
<evidence type="ECO:0000259" key="1">
    <source>
        <dbReference type="Pfam" id="PF00884"/>
    </source>
</evidence>
<dbReference type="Proteomes" id="UP000095042">
    <property type="component" value="Unassembled WGS sequence"/>
</dbReference>
<dbReference type="InterPro" id="IPR040423">
    <property type="entry name" value="PEA_transferase"/>
</dbReference>
<dbReference type="InterPro" id="IPR000917">
    <property type="entry name" value="Sulfatase_N"/>
</dbReference>
<feature type="domain" description="Sulfatase N-terminal" evidence="1">
    <location>
        <begin position="3"/>
        <end position="78"/>
    </location>
</feature>
<dbReference type="EMBL" id="LPWD01000291">
    <property type="protein sequence ID" value="ODS02501.1"/>
    <property type="molecule type" value="Genomic_DNA"/>
</dbReference>
<dbReference type="SUPFAM" id="SSF53649">
    <property type="entry name" value="Alkaline phosphatase-like"/>
    <property type="match status" value="1"/>
</dbReference>
<dbReference type="RefSeq" id="WP_083238304.1">
    <property type="nucleotide sequence ID" value="NZ_LPWD01000291.1"/>
</dbReference>
<organism evidence="2 3">
    <name type="scientific">Methyloceanibacter marginalis</name>
    <dbReference type="NCBI Taxonomy" id="1774971"/>
    <lineage>
        <taxon>Bacteria</taxon>
        <taxon>Pseudomonadati</taxon>
        <taxon>Pseudomonadota</taxon>
        <taxon>Alphaproteobacteria</taxon>
        <taxon>Hyphomicrobiales</taxon>
        <taxon>Hyphomicrobiaceae</taxon>
        <taxon>Methyloceanibacter</taxon>
    </lineage>
</organism>
<comment type="caution">
    <text evidence="2">The sequence shown here is derived from an EMBL/GenBank/DDBJ whole genome shotgun (WGS) entry which is preliminary data.</text>
</comment>
<dbReference type="Gene3D" id="3.40.720.10">
    <property type="entry name" value="Alkaline Phosphatase, subunit A"/>
    <property type="match status" value="1"/>
</dbReference>
<dbReference type="GO" id="GO:0009244">
    <property type="term" value="P:lipopolysaccharide core region biosynthetic process"/>
    <property type="evidence" value="ECO:0007669"/>
    <property type="project" value="TreeGrafter"/>
</dbReference>
<dbReference type="PANTHER" id="PTHR30443:SF0">
    <property type="entry name" value="PHOSPHOETHANOLAMINE TRANSFERASE EPTA"/>
    <property type="match status" value="1"/>
</dbReference>